<evidence type="ECO:0000313" key="14">
    <source>
        <dbReference type="Proteomes" id="UP001501627"/>
    </source>
</evidence>
<keyword evidence="7 10" id="KW-0274">FAD</keyword>
<dbReference type="PANTHER" id="PTHR13847:SF283">
    <property type="entry name" value="TRNA 5-METHYLAMINOMETHYL-2-THIOURIDINE BIOSYNTHESIS BIFUNCTIONAL PROTEIN MNMC"/>
    <property type="match status" value="1"/>
</dbReference>
<dbReference type="Gene3D" id="3.50.50.60">
    <property type="entry name" value="FAD/NAD(P)-binding domain"/>
    <property type="match status" value="1"/>
</dbReference>
<dbReference type="InterPro" id="IPR047785">
    <property type="entry name" value="tRNA_MNMC2"/>
</dbReference>
<keyword evidence="2 10" id="KW-0489">Methyltransferase</keyword>
<protein>
    <recommendedName>
        <fullName evidence="10">tRNA 5-methylaminomethyl-2-thiouridine biosynthesis bifunctional protein MnmC</fullName>
        <shortName evidence="10">tRNA mnm(5)s(2)U biosynthesis bifunctional protein</shortName>
    </recommendedName>
    <domain>
        <recommendedName>
            <fullName evidence="10">tRNA (mnm(5)s(2)U34)-methyltransferase</fullName>
            <ecNumber evidence="10">2.1.1.61</ecNumber>
        </recommendedName>
    </domain>
    <domain>
        <recommendedName>
            <fullName evidence="10">FAD-dependent cmnm(5)s(2)U34 oxidoreductase</fullName>
            <ecNumber evidence="10">1.5.-.-</ecNumber>
        </recommendedName>
    </domain>
</protein>
<keyword evidence="5 10" id="KW-0949">S-adenosyl-L-methionine</keyword>
<evidence type="ECO:0000259" key="11">
    <source>
        <dbReference type="Pfam" id="PF01266"/>
    </source>
</evidence>
<dbReference type="HAMAP" id="MF_01102">
    <property type="entry name" value="MnmC"/>
    <property type="match status" value="1"/>
</dbReference>
<dbReference type="RefSeq" id="WP_103043723.1">
    <property type="nucleotide sequence ID" value="NZ_BAABBP010000010.1"/>
</dbReference>
<dbReference type="InterPro" id="IPR008471">
    <property type="entry name" value="MnmC-like_methylTransf"/>
</dbReference>
<dbReference type="Pfam" id="PF05430">
    <property type="entry name" value="Methyltransf_30"/>
    <property type="match status" value="1"/>
</dbReference>
<evidence type="ECO:0000256" key="8">
    <source>
        <dbReference type="ARBA" id="ARBA00023002"/>
    </source>
</evidence>
<keyword evidence="8 10" id="KW-0560">Oxidoreductase</keyword>
<gene>
    <name evidence="10 13" type="primary">mnmC</name>
    <name evidence="13" type="ORF">GCM10022279_14870</name>
</gene>
<keyword evidence="9 10" id="KW-0511">Multifunctional enzyme</keyword>
<evidence type="ECO:0000259" key="12">
    <source>
        <dbReference type="Pfam" id="PF05430"/>
    </source>
</evidence>
<keyword evidence="4 10" id="KW-0808">Transferase</keyword>
<dbReference type="InterPro" id="IPR017610">
    <property type="entry name" value="tRNA_S-uridine_synth_MnmC_C"/>
</dbReference>
<evidence type="ECO:0000256" key="5">
    <source>
        <dbReference type="ARBA" id="ARBA00022691"/>
    </source>
</evidence>
<evidence type="ECO:0000256" key="7">
    <source>
        <dbReference type="ARBA" id="ARBA00022827"/>
    </source>
</evidence>
<feature type="domain" description="MnmC-like methyltransferase" evidence="12">
    <location>
        <begin position="106"/>
        <end position="228"/>
    </location>
</feature>
<comment type="similarity">
    <text evidence="10">In the N-terminal section; belongs to the methyltransferase superfamily. tRNA (mnm(5)s(2)U34)-methyltransferase family.</text>
</comment>
<evidence type="ECO:0000256" key="2">
    <source>
        <dbReference type="ARBA" id="ARBA00022603"/>
    </source>
</evidence>
<keyword evidence="6 10" id="KW-0819">tRNA processing</keyword>
<evidence type="ECO:0000256" key="4">
    <source>
        <dbReference type="ARBA" id="ARBA00022679"/>
    </source>
</evidence>
<dbReference type="SUPFAM" id="SSF51905">
    <property type="entry name" value="FAD/NAD(P)-binding domain"/>
    <property type="match status" value="1"/>
</dbReference>
<dbReference type="Pfam" id="PF01266">
    <property type="entry name" value="DAO"/>
    <property type="match status" value="1"/>
</dbReference>
<evidence type="ECO:0000313" key="13">
    <source>
        <dbReference type="EMBL" id="GAA3992628.1"/>
    </source>
</evidence>
<dbReference type="InterPro" id="IPR023032">
    <property type="entry name" value="tRNA_MAMT_biosynth_bifunc_MnmC"/>
</dbReference>
<feature type="region of interest" description="tRNA (mnm(5)s(2)U34)-methyltransferase" evidence="10">
    <location>
        <begin position="1"/>
        <end position="229"/>
    </location>
</feature>
<dbReference type="InterPro" id="IPR006076">
    <property type="entry name" value="FAD-dep_OxRdtase"/>
</dbReference>
<dbReference type="EC" id="2.1.1.61" evidence="10"/>
<accession>A0ABP7R5C2</accession>
<keyword evidence="3 10" id="KW-0285">Flavoprotein</keyword>
<comment type="catalytic activity">
    <reaction evidence="10">
        <text>5-aminomethyl-2-thiouridine(34) in tRNA + S-adenosyl-L-methionine = 5-methylaminomethyl-2-thiouridine(34) in tRNA + S-adenosyl-L-homocysteine + H(+)</text>
        <dbReference type="Rhea" id="RHEA:19569"/>
        <dbReference type="Rhea" id="RHEA-COMP:10195"/>
        <dbReference type="Rhea" id="RHEA-COMP:10197"/>
        <dbReference type="ChEBI" id="CHEBI:15378"/>
        <dbReference type="ChEBI" id="CHEBI:57856"/>
        <dbReference type="ChEBI" id="CHEBI:59789"/>
        <dbReference type="ChEBI" id="CHEBI:74454"/>
        <dbReference type="ChEBI" id="CHEBI:74455"/>
        <dbReference type="EC" id="2.1.1.61"/>
    </reaction>
</comment>
<feature type="domain" description="FAD dependent oxidoreductase" evidence="11">
    <location>
        <begin position="252"/>
        <end position="598"/>
    </location>
</feature>
<name>A0ABP7R5C2_9BURK</name>
<dbReference type="InterPro" id="IPR029063">
    <property type="entry name" value="SAM-dependent_MTases_sf"/>
</dbReference>
<evidence type="ECO:0000256" key="9">
    <source>
        <dbReference type="ARBA" id="ARBA00023268"/>
    </source>
</evidence>
<evidence type="ECO:0000256" key="1">
    <source>
        <dbReference type="ARBA" id="ARBA00022490"/>
    </source>
</evidence>
<comment type="function">
    <text evidence="10">Catalyzes the last two steps in the biosynthesis of 5-methylaminomethyl-2-thiouridine (mnm(5)s(2)U) at the wobble position (U34) in tRNA. Catalyzes the FAD-dependent demodification of cmnm(5)s(2)U34 to nm(5)s(2)U34, followed by the transfer of a methyl group from S-adenosyl-L-methionine to nm(5)s(2)U34, to form mnm(5)s(2)U34.</text>
</comment>
<keyword evidence="1 10" id="KW-0963">Cytoplasm</keyword>
<dbReference type="InterPro" id="IPR036188">
    <property type="entry name" value="FAD/NAD-bd_sf"/>
</dbReference>
<dbReference type="PANTHER" id="PTHR13847">
    <property type="entry name" value="SARCOSINE DEHYDROGENASE-RELATED"/>
    <property type="match status" value="1"/>
</dbReference>
<proteinExistence type="inferred from homology"/>
<dbReference type="EMBL" id="BAABBP010000010">
    <property type="protein sequence ID" value="GAA3992628.1"/>
    <property type="molecule type" value="Genomic_DNA"/>
</dbReference>
<dbReference type="EC" id="1.5.-.-" evidence="10"/>
<dbReference type="Gene3D" id="3.40.50.150">
    <property type="entry name" value="Vaccinia Virus protein VP39"/>
    <property type="match status" value="1"/>
</dbReference>
<dbReference type="NCBIfam" id="TIGR03197">
    <property type="entry name" value="MnmC_Cterm"/>
    <property type="match status" value="1"/>
</dbReference>
<feature type="region of interest" description="FAD-dependent cmnm(5)s(2)U34 oxidoreductase" evidence="10">
    <location>
        <begin position="255"/>
        <end position="619"/>
    </location>
</feature>
<comment type="caution">
    <text evidence="13">The sequence shown here is derived from an EMBL/GenBank/DDBJ whole genome shotgun (WGS) entry which is preliminary data.</text>
</comment>
<reference evidence="14" key="1">
    <citation type="journal article" date="2019" name="Int. J. Syst. Evol. Microbiol.">
        <title>The Global Catalogue of Microorganisms (GCM) 10K type strain sequencing project: providing services to taxonomists for standard genome sequencing and annotation.</title>
        <authorList>
            <consortium name="The Broad Institute Genomics Platform"/>
            <consortium name="The Broad Institute Genome Sequencing Center for Infectious Disease"/>
            <person name="Wu L."/>
            <person name="Ma J."/>
        </authorList>
    </citation>
    <scope>NUCLEOTIDE SEQUENCE [LARGE SCALE GENOMIC DNA]</scope>
    <source>
        <strain evidence="14">JCM 17561</strain>
    </source>
</reference>
<comment type="subcellular location">
    <subcellularLocation>
        <location evidence="10">Cytoplasm</location>
    </subcellularLocation>
</comment>
<dbReference type="Gene3D" id="3.30.9.10">
    <property type="entry name" value="D-Amino Acid Oxidase, subunit A, domain 2"/>
    <property type="match status" value="1"/>
</dbReference>
<organism evidence="13 14">
    <name type="scientific">Comamonas faecalis</name>
    <dbReference type="NCBI Taxonomy" id="1387849"/>
    <lineage>
        <taxon>Bacteria</taxon>
        <taxon>Pseudomonadati</taxon>
        <taxon>Pseudomonadota</taxon>
        <taxon>Betaproteobacteria</taxon>
        <taxon>Burkholderiales</taxon>
        <taxon>Comamonadaceae</taxon>
        <taxon>Comamonas</taxon>
    </lineage>
</organism>
<keyword evidence="14" id="KW-1185">Reference proteome</keyword>
<sequence length="619" mass="65600">MSEPLSWLPDGTPYSPRFSDRYRSSAHHGLNQARQTFVAGCGLPAAWAGQAQWRVLETGFGLGLNFLATWAVWRADPARPALLHYSACEAWPVAAADLLRAAPPDPEITALAQQLAAQWWGLLPGVHHLQFDRGRVQLTLLVGDAQALLRQQQPPADSVYLDGFAPAHNPELWSMHTLKAVARCCHRGTRAATWCVARSVRESLTQCGFEVRKVDGTPPKRANLQASYNPRWEPKTGHPPLPAVTLPAGRRALVVGAGISGACVAAQLAQRGWQVQVLDARAAAAQGASGIPAGVFSPHVSPDDSLLSRLTRAGVRATLATLQQWAGDLCGQAWLDSGVLEHGVEAPPRLAWSDGEGLEWSAPATPEQLAASGLPLDAPGCWHARGGWIAPHALVRRLLAQPGITLHTGAAVQQLQRSAHGLWQARDAQGTVLAEADLAVLCAGAGSNALLGWHLQPLRGLMSFGAWPAASAAPRPQHPINGHGNFLPTIALPDGSSGWAVGSTFERDEDRLPLTAREVEQAHGANHERLLALAPQQGAALAAAFGQAQGWAGVRCAAPNHLPVVTPLDESASLWACTAMGARGLTLAPLCAQLLAARLHGEPLPLDSRLARAMDKCPT</sequence>
<evidence type="ECO:0000256" key="3">
    <source>
        <dbReference type="ARBA" id="ARBA00022630"/>
    </source>
</evidence>
<evidence type="ECO:0000256" key="10">
    <source>
        <dbReference type="HAMAP-Rule" id="MF_01102"/>
    </source>
</evidence>
<dbReference type="NCBIfam" id="NF033855">
    <property type="entry name" value="tRNA_MNMC2"/>
    <property type="match status" value="1"/>
</dbReference>
<dbReference type="Proteomes" id="UP001501627">
    <property type="component" value="Unassembled WGS sequence"/>
</dbReference>
<comment type="cofactor">
    <cofactor evidence="10">
        <name>FAD</name>
        <dbReference type="ChEBI" id="CHEBI:57692"/>
    </cofactor>
</comment>
<comment type="similarity">
    <text evidence="10">In the C-terminal section; belongs to the DAO family.</text>
</comment>
<evidence type="ECO:0000256" key="6">
    <source>
        <dbReference type="ARBA" id="ARBA00022694"/>
    </source>
</evidence>